<feature type="transmembrane region" description="Helical" evidence="2">
    <location>
        <begin position="243"/>
        <end position="268"/>
    </location>
</feature>
<feature type="signal peptide" evidence="3">
    <location>
        <begin position="1"/>
        <end position="15"/>
    </location>
</feature>
<dbReference type="Pfam" id="PF14257">
    <property type="entry name" value="DUF4349"/>
    <property type="match status" value="1"/>
</dbReference>
<protein>
    <submittedName>
        <fullName evidence="5">DUF4349 domain-containing protein</fullName>
    </submittedName>
</protein>
<dbReference type="OrthoDB" id="8535671at2"/>
<evidence type="ECO:0000256" key="2">
    <source>
        <dbReference type="SAM" id="Phobius"/>
    </source>
</evidence>
<comment type="caution">
    <text evidence="5">The sequence shown here is derived from an EMBL/GenBank/DDBJ whole genome shotgun (WGS) entry which is preliminary data.</text>
</comment>
<gene>
    <name evidence="5" type="ORF">FAZ21_17600</name>
</gene>
<keyword evidence="3" id="KW-0732">Signal</keyword>
<evidence type="ECO:0000313" key="5">
    <source>
        <dbReference type="EMBL" id="TJZ66135.1"/>
    </source>
</evidence>
<keyword evidence="2" id="KW-0472">Membrane</keyword>
<dbReference type="RefSeq" id="WP_136774740.1">
    <property type="nucleotide sequence ID" value="NZ_CP156074.1"/>
</dbReference>
<feature type="coiled-coil region" evidence="1">
    <location>
        <begin position="138"/>
        <end position="189"/>
    </location>
</feature>
<evidence type="ECO:0000256" key="3">
    <source>
        <dbReference type="SAM" id="SignalP"/>
    </source>
</evidence>
<dbReference type="PROSITE" id="PS51257">
    <property type="entry name" value="PROKAR_LIPOPROTEIN"/>
    <property type="match status" value="1"/>
</dbReference>
<evidence type="ECO:0000259" key="4">
    <source>
        <dbReference type="Pfam" id="PF14257"/>
    </source>
</evidence>
<dbReference type="EMBL" id="SUMF01000033">
    <property type="protein sequence ID" value="TJZ66135.1"/>
    <property type="molecule type" value="Genomic_DNA"/>
</dbReference>
<dbReference type="InterPro" id="IPR025645">
    <property type="entry name" value="DUF4349"/>
</dbReference>
<feature type="domain" description="DUF4349" evidence="4">
    <location>
        <begin position="56"/>
        <end position="264"/>
    </location>
</feature>
<evidence type="ECO:0000313" key="6">
    <source>
        <dbReference type="Proteomes" id="UP000310016"/>
    </source>
</evidence>
<keyword evidence="2" id="KW-0812">Transmembrane</keyword>
<keyword evidence="6" id="KW-1185">Reference proteome</keyword>
<sequence>MKRALALLLIAAALAACGKKEEMAGEAAVESYGGAATAAAPAAEAGDAAQQVSPKRHIAVSHALTVETAPDHLDAAWQAAQQRCVEPQCELLSATLQRASDYTPGVAQLSLRIAPGAVAGYLAGLGREGRVVAQSTEREDKTDEVIDTEARLKNLAQLRDNLRQMLDSRNAKLEELLAVQKELAAAQAQLDAAAGLRLALANQTEKVKVDVELRAARSVAERSILTPLLDAWHDIGHDFIRSVAALLTVAAVLLPWLLVLWLPVRWWLKRRRRRLQLRAPDPS</sequence>
<proteinExistence type="predicted"/>
<accession>A0A4U0PE91</accession>
<organism evidence="5 6">
    <name type="scientific">Chitiniphilus eburneus</name>
    <dbReference type="NCBI Taxonomy" id="2571148"/>
    <lineage>
        <taxon>Bacteria</taxon>
        <taxon>Pseudomonadati</taxon>
        <taxon>Pseudomonadota</taxon>
        <taxon>Betaproteobacteria</taxon>
        <taxon>Neisseriales</taxon>
        <taxon>Chitinibacteraceae</taxon>
        <taxon>Chitiniphilus</taxon>
    </lineage>
</organism>
<name>A0A4U0PE91_9NEIS</name>
<keyword evidence="2" id="KW-1133">Transmembrane helix</keyword>
<dbReference type="AlphaFoldDB" id="A0A4U0PE91"/>
<reference evidence="5 6" key="1">
    <citation type="submission" date="2019-04" db="EMBL/GenBank/DDBJ databases">
        <title>Chitiniphilus eburnea sp. nov., a novel chitinolytic bacterium isolated from aquaculture sludge.</title>
        <authorList>
            <person name="Sheng M."/>
        </authorList>
    </citation>
    <scope>NUCLEOTIDE SEQUENCE [LARGE SCALE GENOMIC DNA]</scope>
    <source>
        <strain evidence="5 6">HX-2-15</strain>
    </source>
</reference>
<feature type="chain" id="PRO_5021006234" evidence="3">
    <location>
        <begin position="16"/>
        <end position="283"/>
    </location>
</feature>
<dbReference type="Proteomes" id="UP000310016">
    <property type="component" value="Unassembled WGS sequence"/>
</dbReference>
<evidence type="ECO:0000256" key="1">
    <source>
        <dbReference type="SAM" id="Coils"/>
    </source>
</evidence>
<keyword evidence="1" id="KW-0175">Coiled coil</keyword>